<evidence type="ECO:0000256" key="2">
    <source>
        <dbReference type="SAM" id="Phobius"/>
    </source>
</evidence>
<reference evidence="3" key="1">
    <citation type="submission" date="2015-02" db="EMBL/GenBank/DDBJ databases">
        <title>A novel member of the family Ruminococcaceae isolated from human feces.</title>
        <authorList>
            <person name="Shkoporov A.N."/>
            <person name="Chaplin A.V."/>
            <person name="Motuzova O.V."/>
            <person name="Kafarskaia L.I."/>
            <person name="Khokhlova E.V."/>
            <person name="Efimov B.A."/>
        </authorList>
    </citation>
    <scope>NUCLEOTIDE SEQUENCE [LARGE SCALE GENOMIC DNA]</scope>
    <source>
        <strain evidence="3">585-1</strain>
    </source>
</reference>
<gene>
    <name evidence="3" type="ORF">TQ39_02950</name>
</gene>
<keyword evidence="2" id="KW-0812">Transmembrane</keyword>
<evidence type="ECO:0008006" key="5">
    <source>
        <dbReference type="Google" id="ProtNLM"/>
    </source>
</evidence>
<evidence type="ECO:0000313" key="4">
    <source>
        <dbReference type="Proteomes" id="UP000032483"/>
    </source>
</evidence>
<keyword evidence="1" id="KW-0175">Coiled coil</keyword>
<keyword evidence="4" id="KW-1185">Reference proteome</keyword>
<dbReference type="EMBL" id="JXXK01000002">
    <property type="protein sequence ID" value="KJF41177.1"/>
    <property type="molecule type" value="Genomic_DNA"/>
</dbReference>
<feature type="transmembrane region" description="Helical" evidence="2">
    <location>
        <begin position="559"/>
        <end position="583"/>
    </location>
</feature>
<feature type="coiled-coil region" evidence="1">
    <location>
        <begin position="21"/>
        <end position="82"/>
    </location>
</feature>
<protein>
    <recommendedName>
        <fullName evidence="5">Phage tail tape measure protein</fullName>
    </recommendedName>
</protein>
<comment type="caution">
    <text evidence="3">The sequence shown here is derived from an EMBL/GenBank/DDBJ whole genome shotgun (WGS) entry which is preliminary data.</text>
</comment>
<dbReference type="RefSeq" id="WP_050004491.1">
    <property type="nucleotide sequence ID" value="NZ_JXXK01000002.1"/>
</dbReference>
<organism evidence="3 4">
    <name type="scientific">Ruthenibacterium lactatiformans</name>
    <dbReference type="NCBI Taxonomy" id="1550024"/>
    <lineage>
        <taxon>Bacteria</taxon>
        <taxon>Bacillati</taxon>
        <taxon>Bacillota</taxon>
        <taxon>Clostridia</taxon>
        <taxon>Eubacteriales</taxon>
        <taxon>Oscillospiraceae</taxon>
        <taxon>Ruthenibacterium</taxon>
    </lineage>
</organism>
<dbReference type="AlphaFoldDB" id="A0A0D8J2N0"/>
<evidence type="ECO:0000313" key="3">
    <source>
        <dbReference type="EMBL" id="KJF41177.1"/>
    </source>
</evidence>
<accession>A0A0D8J2N0</accession>
<feature type="transmembrane region" description="Helical" evidence="2">
    <location>
        <begin position="589"/>
        <end position="616"/>
    </location>
</feature>
<dbReference type="GeneID" id="42855594"/>
<evidence type="ECO:0000256" key="1">
    <source>
        <dbReference type="SAM" id="Coils"/>
    </source>
</evidence>
<dbReference type="PATRIC" id="fig|1550024.3.peg.660"/>
<proteinExistence type="predicted"/>
<dbReference type="Proteomes" id="UP000032483">
    <property type="component" value="Unassembled WGS sequence"/>
</dbReference>
<keyword evidence="2" id="KW-0472">Membrane</keyword>
<keyword evidence="2" id="KW-1133">Transmembrane helix</keyword>
<name>A0A0D8J2N0_9FIRM</name>
<sequence>MADGRIVIDTKIRKDQALKDLAVLQKDAKSTAAEIAKLDQKLAAAKSDTKLADNLRQAQKAAADTAAELDRVNTKLETAKQTELAKIKATPGFQNFKPSTLSNMATNNAMLNNPEAVKQSEALAATLSKQEAAVSAAKAAVDAHAQSTQHMAAAQQVLRERLDGINAAMGAQQIKARAASAMSSFVQGISSFAGKAHRAVSRLSDGFKRLTARTKLGGKAVGHFGSRLREIALGALIFNGISKALRGFVTGMNNALTKSGAFTSALSNLKGAALNAAAPLVSALTPALTAIANAAAIALSYIGRLFAFFSGKSIASLKSTAKAMGGVAAGTNAAKKALAGFDTINTLDTSSGSGGGSASPPSLAYEASNPFLDSLTDAIKGGDWAGAGTMLADKLNSIIAGWDAYGWGQKLGGMLQNGISFAFSFLTTFDWNGLGAKLAGFVNGLLNQVDGAQLGALFASKFTIAIRTLGTFLANLDWAMLGAQISSFAIGFIDALAEAIQSVDWGKIGEGILDMLETIDWAGLLRSLGGLIEPLLPSLLMGLVIFSSLQLLRMFGAQLLPMLLSGLGSCISTLFTSILPHVVSGIGTLLSTIVAAIGLWPTILLGLVILFIAVIAKWGDQIQAKLQEIDAFLQNIFVTDWSQSFGILGNLLNAFFANVKNIWNSIKLIFDGIIDFIRGVFTGDWERAWKGVKEIFAGIFGALKAIALAPINAIIGILNGLIDSINWVIEKVNGISFTNPFTGNTIGFNFPSIGKIPYLAQGAVIPPNREFMAVLGDQSSGTNIEAPLETIKQALSEVMTQQGGGDITIKFTGDLAQLARVLHPVIEREQHRRGTRLVKGVV</sequence>
<feature type="transmembrane region" description="Helical" evidence="2">
    <location>
        <begin position="535"/>
        <end position="552"/>
    </location>
</feature>